<dbReference type="EMBL" id="LBXZ01000005">
    <property type="protein sequence ID" value="KKR40745.1"/>
    <property type="molecule type" value="Genomic_DNA"/>
</dbReference>
<evidence type="ECO:0000313" key="1">
    <source>
        <dbReference type="EMBL" id="KKR40745.1"/>
    </source>
</evidence>
<evidence type="ECO:0000313" key="2">
    <source>
        <dbReference type="Proteomes" id="UP000034072"/>
    </source>
</evidence>
<gene>
    <name evidence="1" type="ORF">UT75_C0005G0053</name>
</gene>
<protein>
    <submittedName>
        <fullName evidence="1">Uncharacterized protein</fullName>
    </submittedName>
</protein>
<organism evidence="1 2">
    <name type="scientific">Candidatus Yanofskybacteria bacterium GW2011_GWE2_40_11</name>
    <dbReference type="NCBI Taxonomy" id="1619033"/>
    <lineage>
        <taxon>Bacteria</taxon>
        <taxon>Candidatus Yanofskyibacteriota</taxon>
    </lineage>
</organism>
<comment type="caution">
    <text evidence="1">The sequence shown here is derived from an EMBL/GenBank/DDBJ whole genome shotgun (WGS) entry which is preliminary data.</text>
</comment>
<reference evidence="1 2" key="1">
    <citation type="journal article" date="2015" name="Nature">
        <title>rRNA introns, odd ribosomes, and small enigmatic genomes across a large radiation of phyla.</title>
        <authorList>
            <person name="Brown C.T."/>
            <person name="Hug L.A."/>
            <person name="Thomas B.C."/>
            <person name="Sharon I."/>
            <person name="Castelle C.J."/>
            <person name="Singh A."/>
            <person name="Wilkins M.J."/>
            <person name="Williams K.H."/>
            <person name="Banfield J.F."/>
        </authorList>
    </citation>
    <scope>NUCLEOTIDE SEQUENCE [LARGE SCALE GENOMIC DNA]</scope>
</reference>
<name>A0A0G0T0U4_9BACT</name>
<dbReference type="Proteomes" id="UP000034072">
    <property type="component" value="Unassembled WGS sequence"/>
</dbReference>
<sequence length="49" mass="5432">MRFGEGSGKIISVAVEIFIRFSVRGCSLRDIPGSTSRTRHGCDYMELPV</sequence>
<dbReference type="AlphaFoldDB" id="A0A0G0T0U4"/>
<proteinExistence type="predicted"/>
<accession>A0A0G0T0U4</accession>